<dbReference type="InterPro" id="IPR034570">
    <property type="entry name" value="PNSB4"/>
</dbReference>
<dbReference type="AlphaFoldDB" id="A0A445KBY7"/>
<evidence type="ECO:0000313" key="2">
    <source>
        <dbReference type="Proteomes" id="UP000289340"/>
    </source>
</evidence>
<reference evidence="1 2" key="1">
    <citation type="submission" date="2018-09" db="EMBL/GenBank/DDBJ databases">
        <title>A high-quality reference genome of wild soybean provides a powerful tool to mine soybean genomes.</title>
        <authorList>
            <person name="Xie M."/>
            <person name="Chung C.Y.L."/>
            <person name="Li M.-W."/>
            <person name="Wong F.-L."/>
            <person name="Chan T.-F."/>
            <person name="Lam H.-M."/>
        </authorList>
    </citation>
    <scope>NUCLEOTIDE SEQUENCE [LARGE SCALE GENOMIC DNA]</scope>
    <source>
        <strain evidence="2">cv. W05</strain>
        <tissue evidence="1">Hypocotyl of etiolated seedlings</tissue>
    </source>
</reference>
<gene>
    <name evidence="1" type="ORF">D0Y65_015176</name>
</gene>
<organism evidence="1 2">
    <name type="scientific">Glycine soja</name>
    <name type="common">Wild soybean</name>
    <dbReference type="NCBI Taxonomy" id="3848"/>
    <lineage>
        <taxon>Eukaryota</taxon>
        <taxon>Viridiplantae</taxon>
        <taxon>Streptophyta</taxon>
        <taxon>Embryophyta</taxon>
        <taxon>Tracheophyta</taxon>
        <taxon>Spermatophyta</taxon>
        <taxon>Magnoliopsida</taxon>
        <taxon>eudicotyledons</taxon>
        <taxon>Gunneridae</taxon>
        <taxon>Pentapetalae</taxon>
        <taxon>rosids</taxon>
        <taxon>fabids</taxon>
        <taxon>Fabales</taxon>
        <taxon>Fabaceae</taxon>
        <taxon>Papilionoideae</taxon>
        <taxon>50 kb inversion clade</taxon>
        <taxon>NPAAA clade</taxon>
        <taxon>indigoferoid/millettioid clade</taxon>
        <taxon>Phaseoleae</taxon>
        <taxon>Glycine</taxon>
        <taxon>Glycine subgen. Soja</taxon>
    </lineage>
</organism>
<name>A0A445KBY7_GLYSO</name>
<dbReference type="GO" id="GO:0009773">
    <property type="term" value="P:photosynthetic electron transport in photosystem I"/>
    <property type="evidence" value="ECO:0007669"/>
    <property type="project" value="InterPro"/>
</dbReference>
<dbReference type="PANTHER" id="PTHR36315">
    <property type="entry name" value="PHOTOSYNTHETIC NDH SUBUNIT OF SUBCOMPLEX B 4, CHLOROPLASTIC"/>
    <property type="match status" value="1"/>
</dbReference>
<dbReference type="Proteomes" id="UP000289340">
    <property type="component" value="Chromosome 6"/>
</dbReference>
<sequence>MIESWGKSSRYFFNNRGFCDHFATRFHRIHQLDSSIEEICKSFLYPPFALARTDASCSCNLLKMVNIHTLVKKAHCLAISHLVLLVDSFLRLRGPFRKAWVAFFHDVHDILIVEDRLHLDAPSFSIVAIEDGEDNDKASSVKSHSCNRVSLEFLALIPNQDAMEAEAREALWREELIEEIEQKVEGLRELEEAGKKN</sequence>
<keyword evidence="2" id="KW-1185">Reference proteome</keyword>
<dbReference type="EMBL" id="QZWG01000006">
    <property type="protein sequence ID" value="RZC08334.1"/>
    <property type="molecule type" value="Genomic_DNA"/>
</dbReference>
<dbReference type="PANTHER" id="PTHR36315:SF2">
    <property type="entry name" value="PHOTOSYNTHETIC NDH SUBUNIT OF SUBCOMPLEX B 4, CHLOROPLASTIC"/>
    <property type="match status" value="1"/>
</dbReference>
<dbReference type="GO" id="GO:0010598">
    <property type="term" value="C:NAD(P)H dehydrogenase complex (plastoquinone)"/>
    <property type="evidence" value="ECO:0007669"/>
    <property type="project" value="InterPro"/>
</dbReference>
<proteinExistence type="predicted"/>
<protein>
    <submittedName>
        <fullName evidence="1">Uncharacterized protein</fullName>
    </submittedName>
</protein>
<dbReference type="GO" id="GO:0009535">
    <property type="term" value="C:chloroplast thylakoid membrane"/>
    <property type="evidence" value="ECO:0007669"/>
    <property type="project" value="InterPro"/>
</dbReference>
<comment type="caution">
    <text evidence="1">The sequence shown here is derived from an EMBL/GenBank/DDBJ whole genome shotgun (WGS) entry which is preliminary data.</text>
</comment>
<evidence type="ECO:0000313" key="1">
    <source>
        <dbReference type="EMBL" id="RZC08334.1"/>
    </source>
</evidence>
<accession>A0A445KBY7</accession>